<dbReference type="InterPro" id="IPR023211">
    <property type="entry name" value="DNA_pol_palm_dom_sf"/>
</dbReference>
<dbReference type="Gene3D" id="3.30.420.10">
    <property type="entry name" value="Ribonuclease H-like superfamily/Ribonuclease H"/>
    <property type="match status" value="1"/>
</dbReference>
<dbReference type="InterPro" id="IPR012337">
    <property type="entry name" value="RNaseH-like_sf"/>
</dbReference>
<reference evidence="11" key="1">
    <citation type="submission" date="2022-04" db="EMBL/GenBank/DDBJ databases">
        <title>The complete mitochondrial genome of the white-rot fungus Phanerochaete sordida YK-624.</title>
        <authorList>
            <person name="Mori T."/>
            <person name="Dohra H."/>
            <person name="Hirai H."/>
            <person name="Kawagishi H."/>
        </authorList>
    </citation>
    <scope>NUCLEOTIDE SEQUENCE</scope>
    <source>
        <strain evidence="11">YK-624</strain>
    </source>
</reference>
<protein>
    <recommendedName>
        <fullName evidence="3">Probable DNA polymerase</fullName>
        <ecNumber evidence="2">2.7.7.7</ecNumber>
    </recommendedName>
</protein>
<keyword evidence="7" id="KW-0239">DNA-directed DNA polymerase</keyword>
<dbReference type="InterPro" id="IPR043502">
    <property type="entry name" value="DNA/RNA_pol_sf"/>
</dbReference>
<dbReference type="InterPro" id="IPR036397">
    <property type="entry name" value="RNaseH_sf"/>
</dbReference>
<accession>A0A9N7KZ59</accession>
<sequence>MFGRIDILGESYHTNAVKKIVFSYIIYEGQATGHLAFLEESKYESKPQVYNSLKLPTSMNIDAYGTVIATELNIKHEGLEVNKFIVVKDNYVFQINKSLDSKTNFVSILGASRISWVDTKINNDVFTREINRSTFYIKNGEIIIKQKVKNAKPFQPLAPQKELLPIDSFLTLDIETILVGKVHKPYLISGYCHSIGSFHEYLDAGVLFKDVEAQEFTSTYEEMLDNLGFYTRDMFHSFLSKLISIQSIKYVYAHNFSKFDGPLLLRHLISFVDSKVFLDLGYTGIVEPMIFNGKLMSIKLKIKIGKKTRIIIFKDSMLLLPNSLRTLCSTFKVSTVKTYFPFHFSPYDNQLKTLFYDGPIPEFEYWEGISFEEYNVFKSNFVNKNWVFGEEAIKYCNIDCKSLFDILVAFNELIYSHFQINIHTALTLPALAMKIFKTHFLPKDTLYQILGEVEEDIRQAYTGGAVDLYVPHNCNGAEELYVYDVNSLYPKIMANYPMPTGKPIAFEGNILEVNPEAYGFFYCNITTPDYLEHPILQRKVKTKDGFRTIAGLGSWTGWIHSDELHNTKHLGYKFKIIRGYLFEPKVIFNTYVDILYQIKNENSKGSPLYTIAKLLLNSLYGKFGMKPEHTVVEVLPTNSNVFTPDTAKNIELGAEKAIITDLIQIDEGHCILVRKNIPSGIHDEHNDVFYGLDVNIGVAATITAGGRLFMSPYKNREDFKLYYSDTDSIIINKQLSTEEVGNELGMWKLEHVISKFVGLAPKTYAMELTNSKFIAKIKGFNLNSTKFGIYDFYKLLIKNSSIDLNQEKFRTNILTGQISFEEVSYNLCVTNNKRKLNYILDSNSGREVFSSTSPLNYEDIVINDNIKSDKKK</sequence>
<evidence type="ECO:0000313" key="11">
    <source>
        <dbReference type="EMBL" id="BDI12847.1"/>
    </source>
</evidence>
<dbReference type="GO" id="GO:0003677">
    <property type="term" value="F:DNA binding"/>
    <property type="evidence" value="ECO:0007669"/>
    <property type="project" value="UniProtKB-KW"/>
</dbReference>
<dbReference type="OrthoDB" id="2692647at2759"/>
<comment type="similarity">
    <text evidence="1">Belongs to the DNA polymerase type-B family.</text>
</comment>
<dbReference type="EC" id="2.7.7.7" evidence="2"/>
<comment type="catalytic activity">
    <reaction evidence="9">
        <text>DNA(n) + a 2'-deoxyribonucleoside 5'-triphosphate = DNA(n+1) + diphosphate</text>
        <dbReference type="Rhea" id="RHEA:22508"/>
        <dbReference type="Rhea" id="RHEA-COMP:17339"/>
        <dbReference type="Rhea" id="RHEA-COMP:17340"/>
        <dbReference type="ChEBI" id="CHEBI:33019"/>
        <dbReference type="ChEBI" id="CHEBI:61560"/>
        <dbReference type="ChEBI" id="CHEBI:173112"/>
        <dbReference type="EC" id="2.7.7.7"/>
    </reaction>
</comment>
<gene>
    <name evidence="11" type="primary">dpo</name>
</gene>
<evidence type="ECO:0000256" key="6">
    <source>
        <dbReference type="ARBA" id="ARBA00022705"/>
    </source>
</evidence>
<dbReference type="GO" id="GO:0006260">
    <property type="term" value="P:DNA replication"/>
    <property type="evidence" value="ECO:0007669"/>
    <property type="project" value="UniProtKB-KW"/>
</dbReference>
<evidence type="ECO:0000256" key="7">
    <source>
        <dbReference type="ARBA" id="ARBA00022932"/>
    </source>
</evidence>
<dbReference type="PANTHER" id="PTHR33568">
    <property type="entry name" value="DNA POLYMERASE"/>
    <property type="match status" value="1"/>
</dbReference>
<evidence type="ECO:0000256" key="1">
    <source>
        <dbReference type="ARBA" id="ARBA00005755"/>
    </source>
</evidence>
<dbReference type="SUPFAM" id="SSF53098">
    <property type="entry name" value="Ribonuclease H-like"/>
    <property type="match status" value="1"/>
</dbReference>
<dbReference type="AlphaFoldDB" id="A0A9N7KZ59"/>
<keyword evidence="8" id="KW-0238">DNA-binding</keyword>
<dbReference type="Gene3D" id="1.10.287.690">
    <property type="entry name" value="Helix hairpin bin"/>
    <property type="match status" value="1"/>
</dbReference>
<evidence type="ECO:0000256" key="3">
    <source>
        <dbReference type="ARBA" id="ARBA00014385"/>
    </source>
</evidence>
<dbReference type="Gene3D" id="3.90.1600.10">
    <property type="entry name" value="Palm domain of DNA polymerase"/>
    <property type="match status" value="2"/>
</dbReference>
<dbReference type="InterPro" id="IPR004868">
    <property type="entry name" value="DNA-dir_DNA_pol_B_mt/vir"/>
</dbReference>
<evidence type="ECO:0000256" key="5">
    <source>
        <dbReference type="ARBA" id="ARBA00022695"/>
    </source>
</evidence>
<dbReference type="PRINTS" id="PR00106">
    <property type="entry name" value="DNAPOLB"/>
</dbReference>
<name>A0A9N7KZ59_9APHY</name>
<keyword evidence="11" id="KW-0496">Mitochondrion</keyword>
<dbReference type="EMBL" id="LC707859">
    <property type="protein sequence ID" value="BDI12847.1"/>
    <property type="molecule type" value="Genomic_DNA"/>
</dbReference>
<dbReference type="Pfam" id="PF03175">
    <property type="entry name" value="DNA_pol_B_2"/>
    <property type="match status" value="1"/>
</dbReference>
<evidence type="ECO:0000256" key="4">
    <source>
        <dbReference type="ARBA" id="ARBA00022679"/>
    </source>
</evidence>
<dbReference type="GO" id="GO:0003887">
    <property type="term" value="F:DNA-directed DNA polymerase activity"/>
    <property type="evidence" value="ECO:0007669"/>
    <property type="project" value="UniProtKB-KW"/>
</dbReference>
<feature type="domain" description="DNA-directed DNA polymerase family B mitochondria/virus" evidence="10">
    <location>
        <begin position="247"/>
        <end position="651"/>
    </location>
</feature>
<keyword evidence="5" id="KW-0548">Nucleotidyltransferase</keyword>
<geneLocation type="mitochondrion" evidence="11"/>
<keyword evidence="6" id="KW-0235">DNA replication</keyword>
<dbReference type="PROSITE" id="PS00116">
    <property type="entry name" value="DNA_POLYMERASE_B"/>
    <property type="match status" value="1"/>
</dbReference>
<dbReference type="PANTHER" id="PTHR33568:SF3">
    <property type="entry name" value="DNA-DIRECTED DNA POLYMERASE"/>
    <property type="match status" value="1"/>
</dbReference>
<evidence type="ECO:0000313" key="12">
    <source>
        <dbReference type="Proteomes" id="UP000703269"/>
    </source>
</evidence>
<dbReference type="InterPro" id="IPR006172">
    <property type="entry name" value="DNA-dir_DNA_pol_B"/>
</dbReference>
<evidence type="ECO:0000256" key="8">
    <source>
        <dbReference type="ARBA" id="ARBA00023125"/>
    </source>
</evidence>
<keyword evidence="12" id="KW-1185">Reference proteome</keyword>
<dbReference type="GO" id="GO:0000166">
    <property type="term" value="F:nucleotide binding"/>
    <property type="evidence" value="ECO:0007669"/>
    <property type="project" value="InterPro"/>
</dbReference>
<dbReference type="InterPro" id="IPR017964">
    <property type="entry name" value="DNA-dir_DNA_pol_B_CS"/>
</dbReference>
<organism evidence="11 12">
    <name type="scientific">Phanerochaete sordida</name>
    <dbReference type="NCBI Taxonomy" id="48140"/>
    <lineage>
        <taxon>Eukaryota</taxon>
        <taxon>Fungi</taxon>
        <taxon>Dikarya</taxon>
        <taxon>Basidiomycota</taxon>
        <taxon>Agaricomycotina</taxon>
        <taxon>Agaricomycetes</taxon>
        <taxon>Polyporales</taxon>
        <taxon>Phanerochaetaceae</taxon>
        <taxon>Phanerochaete</taxon>
    </lineage>
</organism>
<dbReference type="Proteomes" id="UP000703269">
    <property type="component" value="Mitochondrion MT"/>
</dbReference>
<evidence type="ECO:0000256" key="9">
    <source>
        <dbReference type="ARBA" id="ARBA00049244"/>
    </source>
</evidence>
<proteinExistence type="inferred from homology"/>
<evidence type="ECO:0000259" key="10">
    <source>
        <dbReference type="Pfam" id="PF03175"/>
    </source>
</evidence>
<keyword evidence="4" id="KW-0808">Transferase</keyword>
<evidence type="ECO:0000256" key="2">
    <source>
        <dbReference type="ARBA" id="ARBA00012417"/>
    </source>
</evidence>
<dbReference type="SUPFAM" id="SSF56672">
    <property type="entry name" value="DNA/RNA polymerases"/>
    <property type="match status" value="1"/>
</dbReference>